<evidence type="ECO:0000256" key="1">
    <source>
        <dbReference type="SAM" id="MobiDB-lite"/>
    </source>
</evidence>
<sequence length="455" mass="51505">MNPQQTTDVTTQDNQNESPHFFQTPPIHGSVVVGHQPSHNGALQPMHNLVASIQTPILRPPLGSPETALQSPGSIDHMFFSPGLYSFNSPGNYNGPFHTDTESIMLDHNRANDSTTSNNQMYEMPFNASPANMLYYPSHENRQDSTVLSPSSSHMYSERMMVDNNGISMFYSPSHLKPNGTHSAEAISPPVDYQLYQSSQDLTPVSQTISKNNSSRRDHRPSIHSFARMLAEMEEPDDDADAVSTIHKVKRNDDRDGEYEDTNTKLMHEMYIRTPVERSSHAKSMPIPQGFYPPQGIFPGEEYQHPNIVTWQSQQFVSFSKPQHDANFEDSPPRERKRSRSVRVSPVYRKCGGPGLKRGLFCASRECTRILNSALHSTTPGFDHKSPYCCAKCQTREQNIRQGRVKPNFGAIKLKVGFILIFDYIIGLKMQQSIYLRSEGLTYQMESEKEMRVEE</sequence>
<feature type="compositionally biased region" description="Low complexity" evidence="1">
    <location>
        <begin position="1"/>
        <end position="16"/>
    </location>
</feature>
<comment type="caution">
    <text evidence="2">The sequence shown here is derived from an EMBL/GenBank/DDBJ whole genome shotgun (WGS) entry which is preliminary data.</text>
</comment>
<reference evidence="2 3" key="1">
    <citation type="journal article" date="2022" name="bioRxiv">
        <title>Genomics of Preaxostyla Flagellates Illuminates Evolutionary Transitions and the Path Towards Mitochondrial Loss.</title>
        <authorList>
            <person name="Novak L.V.F."/>
            <person name="Treitli S.C."/>
            <person name="Pyrih J."/>
            <person name="Halakuc P."/>
            <person name="Pipaliya S.V."/>
            <person name="Vacek V."/>
            <person name="Brzon O."/>
            <person name="Soukal P."/>
            <person name="Eme L."/>
            <person name="Dacks J.B."/>
            <person name="Karnkowska A."/>
            <person name="Elias M."/>
            <person name="Hampl V."/>
        </authorList>
    </citation>
    <scope>NUCLEOTIDE SEQUENCE [LARGE SCALE GENOMIC DNA]</scope>
    <source>
        <strain evidence="2">NAU3</strain>
        <tissue evidence="2">Gut</tissue>
    </source>
</reference>
<organism evidence="2 3">
    <name type="scientific">Blattamonas nauphoetae</name>
    <dbReference type="NCBI Taxonomy" id="2049346"/>
    <lineage>
        <taxon>Eukaryota</taxon>
        <taxon>Metamonada</taxon>
        <taxon>Preaxostyla</taxon>
        <taxon>Oxymonadida</taxon>
        <taxon>Blattamonas</taxon>
    </lineage>
</organism>
<accession>A0ABQ9XAU1</accession>
<feature type="compositionally biased region" description="Basic and acidic residues" evidence="1">
    <location>
        <begin position="322"/>
        <end position="334"/>
    </location>
</feature>
<name>A0ABQ9XAU1_9EUKA</name>
<feature type="region of interest" description="Disordered" evidence="1">
    <location>
        <begin position="321"/>
        <end position="343"/>
    </location>
</feature>
<evidence type="ECO:0000313" key="2">
    <source>
        <dbReference type="EMBL" id="KAK2948440.1"/>
    </source>
</evidence>
<proteinExistence type="predicted"/>
<feature type="region of interest" description="Disordered" evidence="1">
    <location>
        <begin position="1"/>
        <end position="22"/>
    </location>
</feature>
<protein>
    <submittedName>
        <fullName evidence="2">Uncharacterized protein</fullName>
    </submittedName>
</protein>
<keyword evidence="3" id="KW-1185">Reference proteome</keyword>
<evidence type="ECO:0000313" key="3">
    <source>
        <dbReference type="Proteomes" id="UP001281761"/>
    </source>
</evidence>
<gene>
    <name evidence="2" type="ORF">BLNAU_16605</name>
</gene>
<dbReference type="Proteomes" id="UP001281761">
    <property type="component" value="Unassembled WGS sequence"/>
</dbReference>
<dbReference type="EMBL" id="JARBJD010000176">
    <property type="protein sequence ID" value="KAK2948440.1"/>
    <property type="molecule type" value="Genomic_DNA"/>
</dbReference>